<dbReference type="SUPFAM" id="SSF52833">
    <property type="entry name" value="Thioredoxin-like"/>
    <property type="match status" value="1"/>
</dbReference>
<reference evidence="2 3" key="1">
    <citation type="submission" date="2020-08" db="EMBL/GenBank/DDBJ databases">
        <title>Genomic Encyclopedia of Type Strains, Phase IV (KMG-IV): sequencing the most valuable type-strain genomes for metagenomic binning, comparative biology and taxonomic classification.</title>
        <authorList>
            <person name="Goeker M."/>
        </authorList>
    </citation>
    <scope>NUCLEOTIDE SEQUENCE [LARGE SCALE GENOMIC DNA]</scope>
    <source>
        <strain evidence="2 3">DSM 105074</strain>
    </source>
</reference>
<keyword evidence="3" id="KW-1185">Reference proteome</keyword>
<dbReference type="CDD" id="cd02966">
    <property type="entry name" value="TlpA_like_family"/>
    <property type="match status" value="1"/>
</dbReference>
<comment type="caution">
    <text evidence="2">The sequence shown here is derived from an EMBL/GenBank/DDBJ whole genome shotgun (WGS) entry which is preliminary data.</text>
</comment>
<dbReference type="InterPro" id="IPR013766">
    <property type="entry name" value="Thioredoxin_domain"/>
</dbReference>
<feature type="domain" description="Thioredoxin" evidence="1">
    <location>
        <begin position="249"/>
        <end position="412"/>
    </location>
</feature>
<evidence type="ECO:0000259" key="1">
    <source>
        <dbReference type="PROSITE" id="PS51352"/>
    </source>
</evidence>
<dbReference type="PROSITE" id="PS51257">
    <property type="entry name" value="PROKAR_LIPOPROTEIN"/>
    <property type="match status" value="1"/>
</dbReference>
<dbReference type="PROSITE" id="PS51352">
    <property type="entry name" value="THIOREDOXIN_2"/>
    <property type="match status" value="1"/>
</dbReference>
<sequence length="413" mass="45891">MKYLSLSFVAFLGLVFLGCDSAHSPTVRAGEWRATLARDGHMLPFLLDIQPNPDGKTYRVHALNGSERIQMDTAYLENDSLHIPMQLFESDLVAKIEGDQLLGVWKRTRLGKLIGTLPFEARHGQNYLFVEDTTATAQPVAGKWATVFRDEATQDSTLAVGIFEQQGPSLKGTFLTPTGDYRYLAGNVKGDSVLLSCFDGSHIFLFKAALQPDGTLKGGFWAGISGYESWTARPDPAAELPDANALTYLKPGYETMSFSFPNAEGQPVSLRDARFQNKVVVLQIMGSWCPNCMDETNFLAPWYLQNRDRGVEIVGLAFERSDKLEDSAPKLRRMTERFGIEYPVLLAGLSDKQAAAASLPMLNHVMSFPTTIILDKRGKVRRIHTGFSGPGTGHYYDDFVEEFNRLIDKLVSE</sequence>
<dbReference type="InterPro" id="IPR050553">
    <property type="entry name" value="Thioredoxin_ResA/DsbE_sf"/>
</dbReference>
<dbReference type="Gene3D" id="3.40.30.10">
    <property type="entry name" value="Glutaredoxin"/>
    <property type="match status" value="1"/>
</dbReference>
<dbReference type="PANTHER" id="PTHR42852">
    <property type="entry name" value="THIOL:DISULFIDE INTERCHANGE PROTEIN DSBE"/>
    <property type="match status" value="1"/>
</dbReference>
<dbReference type="GO" id="GO:0016209">
    <property type="term" value="F:antioxidant activity"/>
    <property type="evidence" value="ECO:0007669"/>
    <property type="project" value="InterPro"/>
</dbReference>
<gene>
    <name evidence="2" type="ORF">HNQ92_005697</name>
</gene>
<evidence type="ECO:0000313" key="3">
    <source>
        <dbReference type="Proteomes" id="UP000557307"/>
    </source>
</evidence>
<evidence type="ECO:0000313" key="2">
    <source>
        <dbReference type="EMBL" id="MBB5287533.1"/>
    </source>
</evidence>
<name>A0A840U1R6_9BACT</name>
<dbReference type="GO" id="GO:0016491">
    <property type="term" value="F:oxidoreductase activity"/>
    <property type="evidence" value="ECO:0007669"/>
    <property type="project" value="InterPro"/>
</dbReference>
<accession>A0A840U1R6</accession>
<proteinExistence type="predicted"/>
<dbReference type="Proteomes" id="UP000557307">
    <property type="component" value="Unassembled WGS sequence"/>
</dbReference>
<organism evidence="2 3">
    <name type="scientific">Rhabdobacter roseus</name>
    <dbReference type="NCBI Taxonomy" id="1655419"/>
    <lineage>
        <taxon>Bacteria</taxon>
        <taxon>Pseudomonadati</taxon>
        <taxon>Bacteroidota</taxon>
        <taxon>Cytophagia</taxon>
        <taxon>Cytophagales</taxon>
        <taxon>Cytophagaceae</taxon>
        <taxon>Rhabdobacter</taxon>
    </lineage>
</organism>
<dbReference type="InterPro" id="IPR036249">
    <property type="entry name" value="Thioredoxin-like_sf"/>
</dbReference>
<dbReference type="RefSeq" id="WP_184179889.1">
    <property type="nucleotide sequence ID" value="NZ_JACHGF010000020.1"/>
</dbReference>
<dbReference type="AlphaFoldDB" id="A0A840U1R6"/>
<protein>
    <submittedName>
        <fullName evidence="2">Peroxiredoxin</fullName>
    </submittedName>
</protein>
<dbReference type="PANTHER" id="PTHR42852:SF13">
    <property type="entry name" value="PROTEIN DIPZ"/>
    <property type="match status" value="1"/>
</dbReference>
<dbReference type="EMBL" id="JACHGF010000020">
    <property type="protein sequence ID" value="MBB5287533.1"/>
    <property type="molecule type" value="Genomic_DNA"/>
</dbReference>
<dbReference type="Pfam" id="PF00578">
    <property type="entry name" value="AhpC-TSA"/>
    <property type="match status" value="1"/>
</dbReference>
<dbReference type="InterPro" id="IPR000866">
    <property type="entry name" value="AhpC/TSA"/>
</dbReference>